<evidence type="ECO:0000313" key="10">
    <source>
        <dbReference type="Ensembl" id="ENSXETP00000063323"/>
    </source>
</evidence>
<keyword evidence="2" id="KW-1003">Cell membrane</keyword>
<dbReference type="OMA" id="CCDGMIC"/>
<evidence type="ECO:0000313" key="12">
    <source>
        <dbReference type="RefSeq" id="XP_002935338.2"/>
    </source>
</evidence>
<dbReference type="Xenbase" id="XB-GENE-986515">
    <property type="gene designation" value="lypd6b"/>
</dbReference>
<dbReference type="GeneTree" id="ENSGT00390000000220"/>
<dbReference type="GeneID" id="100494053"/>
<name>A0A6I8PST8_XENTR</name>
<proteinExistence type="predicted"/>
<dbReference type="FunFam" id="2.10.60.10:FF:000004">
    <property type="entry name" value="Ly6/PLAUR domain-containing protein 6"/>
    <property type="match status" value="1"/>
</dbReference>
<evidence type="ECO:0000313" key="13">
    <source>
        <dbReference type="Xenbase" id="XB-GENE-986515"/>
    </source>
</evidence>
<dbReference type="Proteomes" id="UP000008143">
    <property type="component" value="Chromosome 9"/>
</dbReference>
<keyword evidence="6" id="KW-1015">Disulfide bond</keyword>
<evidence type="ECO:0000313" key="11">
    <source>
        <dbReference type="Proteomes" id="UP000008143"/>
    </source>
</evidence>
<feature type="signal peptide" evidence="9">
    <location>
        <begin position="1"/>
        <end position="24"/>
    </location>
</feature>
<dbReference type="InterPro" id="IPR045860">
    <property type="entry name" value="Snake_toxin-like_sf"/>
</dbReference>
<gene>
    <name evidence="10 12 13" type="primary">lypd6b</name>
</gene>
<evidence type="ECO:0000256" key="4">
    <source>
        <dbReference type="ARBA" id="ARBA00022729"/>
    </source>
</evidence>
<reference evidence="12" key="3">
    <citation type="submission" date="2025-04" db="UniProtKB">
        <authorList>
            <consortium name="RefSeq"/>
        </authorList>
    </citation>
    <scope>IDENTIFICATION</scope>
    <source>
        <strain evidence="12">Nigerian</strain>
        <tissue evidence="12">Liver and blood</tissue>
    </source>
</reference>
<dbReference type="GO" id="GO:0098552">
    <property type="term" value="C:side of membrane"/>
    <property type="evidence" value="ECO:0007669"/>
    <property type="project" value="UniProtKB-KW"/>
</dbReference>
<dbReference type="SUPFAM" id="SSF57302">
    <property type="entry name" value="Snake toxin-like"/>
    <property type="match status" value="1"/>
</dbReference>
<dbReference type="RefSeq" id="XP_002935338.2">
    <property type="nucleotide sequence ID" value="XM_002935292.5"/>
</dbReference>
<organism evidence="10">
    <name type="scientific">Xenopus tropicalis</name>
    <name type="common">Western clawed frog</name>
    <name type="synonym">Silurana tropicalis</name>
    <dbReference type="NCBI Taxonomy" id="8364"/>
    <lineage>
        <taxon>Eukaryota</taxon>
        <taxon>Metazoa</taxon>
        <taxon>Chordata</taxon>
        <taxon>Craniata</taxon>
        <taxon>Vertebrata</taxon>
        <taxon>Euteleostomi</taxon>
        <taxon>Amphibia</taxon>
        <taxon>Batrachia</taxon>
        <taxon>Anura</taxon>
        <taxon>Pipoidea</taxon>
        <taxon>Pipidae</taxon>
        <taxon>Xenopodinae</taxon>
        <taxon>Xenopus</taxon>
        <taxon>Silurana</taxon>
    </lineage>
</organism>
<evidence type="ECO:0000256" key="5">
    <source>
        <dbReference type="ARBA" id="ARBA00023136"/>
    </source>
</evidence>
<sequence>MQASQLLVACFFLIIMLLRSRTFAKNVNYDHIRHRSDPTPFPNSFKCFTCDKAKDNYLCNRWAEDKWCPQHTHFCKTVHHFNTQGKSTSVTKKCATREECHAVGCHHRLDSGHMECVSCCDGMICNVEVPTNHTNAVFSVMKSYRKSDACRTASYSITIASALLLLLQLQP</sequence>
<dbReference type="Pfam" id="PF16975">
    <property type="entry name" value="UPAR_LY6_2"/>
    <property type="match status" value="1"/>
</dbReference>
<dbReference type="PANTHER" id="PTHR31171:SF3">
    <property type="entry name" value="LY6_PLAUR DOMAIN-CONTAINING PROTEIN 6B"/>
    <property type="match status" value="1"/>
</dbReference>
<dbReference type="CDD" id="cd23626">
    <property type="entry name" value="TFP_LU_ECD_LYPD6B"/>
    <property type="match status" value="1"/>
</dbReference>
<dbReference type="AlphaFoldDB" id="A0A6I8PST8"/>
<protein>
    <submittedName>
        <fullName evidence="10">LY6/PLAUR domain containing 6B</fullName>
    </submittedName>
    <submittedName>
        <fullName evidence="12">Ly6/PLAUR domain-containing protein 6B</fullName>
    </submittedName>
</protein>
<keyword evidence="5" id="KW-0472">Membrane</keyword>
<keyword evidence="4 9" id="KW-0732">Signal</keyword>
<dbReference type="Bgee" id="ENSXETG00000030529">
    <property type="expression patterns" value="Expressed in neurula embryo and 3 other cell types or tissues"/>
</dbReference>
<dbReference type="KEGG" id="xtr:100494053"/>
<dbReference type="AGR" id="Xenbase:XB-GENE-986515"/>
<evidence type="ECO:0000256" key="2">
    <source>
        <dbReference type="ARBA" id="ARBA00022475"/>
    </source>
</evidence>
<keyword evidence="8" id="KW-0449">Lipoprotein</keyword>
<feature type="chain" id="PRO_5044633739" evidence="9">
    <location>
        <begin position="25"/>
        <end position="171"/>
    </location>
</feature>
<dbReference type="Ensembl" id="ENSXETT00000061535">
    <property type="protein sequence ID" value="ENSXETP00000063323"/>
    <property type="gene ID" value="ENSXETG00000030529"/>
</dbReference>
<comment type="subcellular location">
    <subcellularLocation>
        <location evidence="1">Cell membrane</location>
        <topology evidence="1">Lipid-anchor</topology>
        <topology evidence="1">GPI-anchor</topology>
    </subcellularLocation>
</comment>
<dbReference type="Gene3D" id="2.10.60.10">
    <property type="entry name" value="CD59"/>
    <property type="match status" value="1"/>
</dbReference>
<evidence type="ECO:0000256" key="3">
    <source>
        <dbReference type="ARBA" id="ARBA00022622"/>
    </source>
</evidence>
<evidence type="ECO:0000256" key="6">
    <source>
        <dbReference type="ARBA" id="ARBA00023157"/>
    </source>
</evidence>
<dbReference type="OrthoDB" id="6149028at2759"/>
<evidence type="ECO:0000256" key="1">
    <source>
        <dbReference type="ARBA" id="ARBA00004609"/>
    </source>
</evidence>
<evidence type="ECO:0000256" key="7">
    <source>
        <dbReference type="ARBA" id="ARBA00023180"/>
    </source>
</evidence>
<dbReference type="InterPro" id="IPR039457">
    <property type="entry name" value="LYPD6-like"/>
</dbReference>
<keyword evidence="11" id="KW-1185">Reference proteome</keyword>
<accession>A0A6I8PST8</accession>
<dbReference type="CTD" id="130576"/>
<reference evidence="10" key="1">
    <citation type="journal article" date="2010" name="Science">
        <title>The genome of the Western clawed frog Xenopus tropicalis.</title>
        <authorList>
            <person name="Hellsten U."/>
            <person name="Harland R.M."/>
            <person name="Gilchrist M.J."/>
            <person name="Hendrix D."/>
            <person name="Jurka J."/>
            <person name="Kapitonov V."/>
            <person name="Ovcharenko I."/>
            <person name="Putnam N.H."/>
            <person name="Shu S."/>
            <person name="Taher L."/>
            <person name="Blitz I.L."/>
            <person name="Blumberg B."/>
            <person name="Dichmann D.S."/>
            <person name="Dubchak I."/>
            <person name="Amaya E."/>
            <person name="Detter J.C."/>
            <person name="Fletcher R."/>
            <person name="Gerhard D.S."/>
            <person name="Goodstein D."/>
            <person name="Graves T."/>
            <person name="Grigoriev I.V."/>
            <person name="Grimwood J."/>
            <person name="Kawashima T."/>
            <person name="Lindquist E."/>
            <person name="Lucas S.M."/>
            <person name="Mead P.E."/>
            <person name="Mitros T."/>
            <person name="Ogino H."/>
            <person name="Ohta Y."/>
            <person name="Poliakov A.V."/>
            <person name="Pollet N."/>
            <person name="Robert J."/>
            <person name="Salamov A."/>
            <person name="Sater A.K."/>
            <person name="Schmutz J."/>
            <person name="Terry A."/>
            <person name="Vize P.D."/>
            <person name="Warren W.C."/>
            <person name="Wells D."/>
            <person name="Wills A."/>
            <person name="Wilson R.K."/>
            <person name="Zimmerman L.B."/>
            <person name="Zorn A.M."/>
            <person name="Grainger R."/>
            <person name="Grammer T."/>
            <person name="Khokha M.K."/>
            <person name="Richardson P.M."/>
            <person name="Rokhsar D.S."/>
        </authorList>
    </citation>
    <scope>NUCLEOTIDE SEQUENCE [LARGE SCALE GENOMIC DNA]</scope>
    <source>
        <strain evidence="10">Nigerian</strain>
    </source>
</reference>
<evidence type="ECO:0000256" key="8">
    <source>
        <dbReference type="ARBA" id="ARBA00023288"/>
    </source>
</evidence>
<dbReference type="PANTHER" id="PTHR31171">
    <property type="entry name" value="LY6/PLAUR DOMAIN-CONTAINING PROTEIN 6"/>
    <property type="match status" value="1"/>
</dbReference>
<keyword evidence="7" id="KW-0325">Glycoprotein</keyword>
<evidence type="ECO:0000256" key="9">
    <source>
        <dbReference type="SAM" id="SignalP"/>
    </source>
</evidence>
<dbReference type="GO" id="GO:0005886">
    <property type="term" value="C:plasma membrane"/>
    <property type="evidence" value="ECO:0007669"/>
    <property type="project" value="UniProtKB-SubCell"/>
</dbReference>
<keyword evidence="3" id="KW-0336">GPI-anchor</keyword>
<dbReference type="GO" id="GO:0030548">
    <property type="term" value="F:acetylcholine receptor regulator activity"/>
    <property type="evidence" value="ECO:0000318"/>
    <property type="project" value="GO_Central"/>
</dbReference>
<reference evidence="10" key="2">
    <citation type="submission" date="2020-05" db="UniProtKB">
        <authorList>
            <consortium name="Ensembl"/>
        </authorList>
    </citation>
    <scope>IDENTIFICATION</scope>
</reference>